<sequence length="222" mass="25102">MSAQAKSRAERISRGVHLGGRRRARRRAGGARARTGYRLPFISALIYGETFCRSYLNIETLFIARLTASEKTVQWRWSPRMWNSSTRNGTGLRLGVRALLVIARLTASEKSGAGLRMWNSSTRNGTELETWRGHLRFLLALLGISTDRGRENGVATRYRAFGFFDEEQHRLETWRTGAANHRSTDRERENGAAALVSAHVELFDEERHSLETCVLALLIIAD</sequence>
<comment type="caution">
    <text evidence="1">The sequence shown here is derived from an EMBL/GenBank/DDBJ whole genome shotgun (WGS) entry which is preliminary data.</text>
</comment>
<dbReference type="EMBL" id="BGZK01000813">
    <property type="protein sequence ID" value="GBP61389.1"/>
    <property type="molecule type" value="Genomic_DNA"/>
</dbReference>
<accession>A0A4C1XGG0</accession>
<dbReference type="AlphaFoldDB" id="A0A4C1XGG0"/>
<name>A0A4C1XGG0_EUMVA</name>
<evidence type="ECO:0000313" key="2">
    <source>
        <dbReference type="Proteomes" id="UP000299102"/>
    </source>
</evidence>
<proteinExistence type="predicted"/>
<reference evidence="1 2" key="1">
    <citation type="journal article" date="2019" name="Commun. Biol.">
        <title>The bagworm genome reveals a unique fibroin gene that provides high tensile strength.</title>
        <authorList>
            <person name="Kono N."/>
            <person name="Nakamura H."/>
            <person name="Ohtoshi R."/>
            <person name="Tomita M."/>
            <person name="Numata K."/>
            <person name="Arakawa K."/>
        </authorList>
    </citation>
    <scope>NUCLEOTIDE SEQUENCE [LARGE SCALE GENOMIC DNA]</scope>
</reference>
<dbReference type="Proteomes" id="UP000299102">
    <property type="component" value="Unassembled WGS sequence"/>
</dbReference>
<protein>
    <submittedName>
        <fullName evidence="1">Uncharacterized protein</fullName>
    </submittedName>
</protein>
<organism evidence="1 2">
    <name type="scientific">Eumeta variegata</name>
    <name type="common">Bagworm moth</name>
    <name type="synonym">Eumeta japonica</name>
    <dbReference type="NCBI Taxonomy" id="151549"/>
    <lineage>
        <taxon>Eukaryota</taxon>
        <taxon>Metazoa</taxon>
        <taxon>Ecdysozoa</taxon>
        <taxon>Arthropoda</taxon>
        <taxon>Hexapoda</taxon>
        <taxon>Insecta</taxon>
        <taxon>Pterygota</taxon>
        <taxon>Neoptera</taxon>
        <taxon>Endopterygota</taxon>
        <taxon>Lepidoptera</taxon>
        <taxon>Glossata</taxon>
        <taxon>Ditrysia</taxon>
        <taxon>Tineoidea</taxon>
        <taxon>Psychidae</taxon>
        <taxon>Oiketicinae</taxon>
        <taxon>Eumeta</taxon>
    </lineage>
</organism>
<gene>
    <name evidence="1" type="ORF">EVAR_37920_1</name>
</gene>
<keyword evidence="2" id="KW-1185">Reference proteome</keyword>
<evidence type="ECO:0000313" key="1">
    <source>
        <dbReference type="EMBL" id="GBP61389.1"/>
    </source>
</evidence>